<gene>
    <name evidence="1" type="ORF">LACBIDRAFT_328747</name>
</gene>
<sequence>MRFCVHLTTIIFPRSQCLIDARLTSCSFLFVTTGSLQGRSNHGCCTIHACNTCNDYSSNVSSRQTQQSNNLGATDSDTSGSACKGWFRGAQHLQTSLSYVKGIDSRTFFTLIRVHTVYYRLYQADGAVESRSPAHFNDRFLGRILSKAVTPPHTAASLKNYICKIEGFSGANIYSSLTSPTALNDGARIAIMSYSGPGSYEKEPMFLLVKSAERRTSSGFPPPSVTLENPANSQYIHYRFYNQDGETPSKACFHEEDTALGRILALSIAPPFNAASLRRRLVRAEGINNNSKSLQLFENISSDEPMNDGDDIPLLTDRYPGYTVDEPMAFIIRDSSSLIPESPEVPTDQYPGYTADDAEPMEPPKVLTRFLFRFKAVSSFESPQDHPTWLRVVKGEILTSDGVEIKMVDFRKSKPSHNVKLVKRDSCCTVI</sequence>
<dbReference type="KEGG" id="lbc:LACBIDRAFT_328747"/>
<dbReference type="GeneID" id="6078542"/>
<organism evidence="2">
    <name type="scientific">Laccaria bicolor (strain S238N-H82 / ATCC MYA-4686)</name>
    <name type="common">Bicoloured deceiver</name>
    <name type="synonym">Laccaria laccata var. bicolor</name>
    <dbReference type="NCBI Taxonomy" id="486041"/>
    <lineage>
        <taxon>Eukaryota</taxon>
        <taxon>Fungi</taxon>
        <taxon>Dikarya</taxon>
        <taxon>Basidiomycota</taxon>
        <taxon>Agaricomycotina</taxon>
        <taxon>Agaricomycetes</taxon>
        <taxon>Agaricomycetidae</taxon>
        <taxon>Agaricales</taxon>
        <taxon>Agaricineae</taxon>
        <taxon>Hydnangiaceae</taxon>
        <taxon>Laccaria</taxon>
    </lineage>
</organism>
<dbReference type="HOGENOM" id="CLU_033651_0_0_1"/>
<dbReference type="RefSeq" id="XP_001882900.1">
    <property type="nucleotide sequence ID" value="XM_001882865.1"/>
</dbReference>
<name>B0DFV6_LACBS</name>
<dbReference type="InParanoid" id="B0DFV6"/>
<evidence type="ECO:0000313" key="1">
    <source>
        <dbReference type="EMBL" id="EDR06528.1"/>
    </source>
</evidence>
<dbReference type="AlphaFoldDB" id="B0DFV6"/>
<accession>B0DFV6</accession>
<dbReference type="Proteomes" id="UP000001194">
    <property type="component" value="Unassembled WGS sequence"/>
</dbReference>
<reference evidence="1 2" key="1">
    <citation type="journal article" date="2008" name="Nature">
        <title>The genome of Laccaria bicolor provides insights into mycorrhizal symbiosis.</title>
        <authorList>
            <person name="Martin F."/>
            <person name="Aerts A."/>
            <person name="Ahren D."/>
            <person name="Brun A."/>
            <person name="Danchin E.G.J."/>
            <person name="Duchaussoy F."/>
            <person name="Gibon J."/>
            <person name="Kohler A."/>
            <person name="Lindquist E."/>
            <person name="Pereda V."/>
            <person name="Salamov A."/>
            <person name="Shapiro H.J."/>
            <person name="Wuyts J."/>
            <person name="Blaudez D."/>
            <person name="Buee M."/>
            <person name="Brokstein P."/>
            <person name="Canbaeck B."/>
            <person name="Cohen D."/>
            <person name="Courty P.E."/>
            <person name="Coutinho P.M."/>
            <person name="Delaruelle C."/>
            <person name="Detter J.C."/>
            <person name="Deveau A."/>
            <person name="DiFazio S."/>
            <person name="Duplessis S."/>
            <person name="Fraissinet-Tachet L."/>
            <person name="Lucic E."/>
            <person name="Frey-Klett P."/>
            <person name="Fourrey C."/>
            <person name="Feussner I."/>
            <person name="Gay G."/>
            <person name="Grimwood J."/>
            <person name="Hoegger P.J."/>
            <person name="Jain P."/>
            <person name="Kilaru S."/>
            <person name="Labbe J."/>
            <person name="Lin Y.C."/>
            <person name="Legue V."/>
            <person name="Le Tacon F."/>
            <person name="Marmeisse R."/>
            <person name="Melayah D."/>
            <person name="Montanini B."/>
            <person name="Muratet M."/>
            <person name="Nehls U."/>
            <person name="Niculita-Hirzel H."/>
            <person name="Oudot-Le Secq M.P."/>
            <person name="Peter M."/>
            <person name="Quesneville H."/>
            <person name="Rajashekar B."/>
            <person name="Reich M."/>
            <person name="Rouhier N."/>
            <person name="Schmutz J."/>
            <person name="Yin T."/>
            <person name="Chalot M."/>
            <person name="Henrissat B."/>
            <person name="Kuees U."/>
            <person name="Lucas S."/>
            <person name="Van de Peer Y."/>
            <person name="Podila G.K."/>
            <person name="Polle A."/>
            <person name="Pukkila P.J."/>
            <person name="Richardson P.M."/>
            <person name="Rouze P."/>
            <person name="Sanders I.R."/>
            <person name="Stajich J.E."/>
            <person name="Tunlid A."/>
            <person name="Tuskan G."/>
            <person name="Grigoriev I.V."/>
        </authorList>
    </citation>
    <scope>NUCLEOTIDE SEQUENCE [LARGE SCALE GENOMIC DNA]</scope>
    <source>
        <strain evidence="2">S238N-H82 / ATCC MYA-4686</strain>
    </source>
</reference>
<protein>
    <submittedName>
        <fullName evidence="1">Predicted protein</fullName>
    </submittedName>
</protein>
<dbReference type="EMBL" id="DS547108">
    <property type="protein sequence ID" value="EDR06528.1"/>
    <property type="molecule type" value="Genomic_DNA"/>
</dbReference>
<dbReference type="OrthoDB" id="2995174at2759"/>
<proteinExistence type="predicted"/>
<keyword evidence="2" id="KW-1185">Reference proteome</keyword>
<evidence type="ECO:0000313" key="2">
    <source>
        <dbReference type="Proteomes" id="UP000001194"/>
    </source>
</evidence>